<dbReference type="Gene3D" id="3.40.50.300">
    <property type="entry name" value="P-loop containing nucleotide triphosphate hydrolases"/>
    <property type="match status" value="1"/>
</dbReference>
<dbReference type="PANTHER" id="PTHR10751">
    <property type="entry name" value="GUANYLATE BINDING PROTEIN"/>
    <property type="match status" value="1"/>
</dbReference>
<evidence type="ECO:0000256" key="5">
    <source>
        <dbReference type="SAM" id="Coils"/>
    </source>
</evidence>
<evidence type="ECO:0000313" key="8">
    <source>
        <dbReference type="Proteomes" id="UP001153620"/>
    </source>
</evidence>
<dbReference type="AlphaFoldDB" id="A0A9N9S8M1"/>
<reference evidence="7" key="1">
    <citation type="submission" date="2022-01" db="EMBL/GenBank/DDBJ databases">
        <authorList>
            <person name="King R."/>
        </authorList>
    </citation>
    <scope>NUCLEOTIDE SEQUENCE</scope>
</reference>
<name>A0A9N9S8M1_9DIPT</name>
<reference evidence="7" key="2">
    <citation type="submission" date="2022-10" db="EMBL/GenBank/DDBJ databases">
        <authorList>
            <consortium name="ENA_rothamsted_submissions"/>
            <consortium name="culmorum"/>
            <person name="King R."/>
        </authorList>
    </citation>
    <scope>NUCLEOTIDE SEQUENCE</scope>
</reference>
<organism evidence="7 8">
    <name type="scientific">Chironomus riparius</name>
    <dbReference type="NCBI Taxonomy" id="315576"/>
    <lineage>
        <taxon>Eukaryota</taxon>
        <taxon>Metazoa</taxon>
        <taxon>Ecdysozoa</taxon>
        <taxon>Arthropoda</taxon>
        <taxon>Hexapoda</taxon>
        <taxon>Insecta</taxon>
        <taxon>Pterygota</taxon>
        <taxon>Neoptera</taxon>
        <taxon>Endopterygota</taxon>
        <taxon>Diptera</taxon>
        <taxon>Nematocera</taxon>
        <taxon>Chironomoidea</taxon>
        <taxon>Chironomidae</taxon>
        <taxon>Chironominae</taxon>
        <taxon>Chironomus</taxon>
    </lineage>
</organism>
<evidence type="ECO:0000259" key="6">
    <source>
        <dbReference type="PROSITE" id="PS51715"/>
    </source>
</evidence>
<comment type="similarity">
    <text evidence="4">Belongs to the TRAFAC class dynamin-like GTPase superfamily. GB1/RHD3 GTPase family.</text>
</comment>
<dbReference type="InterPro" id="IPR030386">
    <property type="entry name" value="G_GB1_RHD3_dom"/>
</dbReference>
<dbReference type="InterPro" id="IPR036543">
    <property type="entry name" value="Guanylate-bd_C_sf"/>
</dbReference>
<feature type="domain" description="GB1/RHD3-type G" evidence="6">
    <location>
        <begin position="40"/>
        <end position="304"/>
    </location>
</feature>
<proteinExistence type="inferred from homology"/>
<evidence type="ECO:0000256" key="1">
    <source>
        <dbReference type="ARBA" id="ARBA00022741"/>
    </source>
</evidence>
<keyword evidence="5" id="KW-0175">Coiled coil</keyword>
<evidence type="ECO:0000256" key="2">
    <source>
        <dbReference type="ARBA" id="ARBA00022801"/>
    </source>
</evidence>
<dbReference type="PROSITE" id="PS51715">
    <property type="entry name" value="G_GB1_RHD3"/>
    <property type="match status" value="1"/>
</dbReference>
<dbReference type="OrthoDB" id="7788754at2759"/>
<gene>
    <name evidence="7" type="ORF">CHIRRI_LOCUS14188</name>
</gene>
<dbReference type="GO" id="GO:0003924">
    <property type="term" value="F:GTPase activity"/>
    <property type="evidence" value="ECO:0007669"/>
    <property type="project" value="InterPro"/>
</dbReference>
<protein>
    <recommendedName>
        <fullName evidence="6">GB1/RHD3-type G domain-containing protein</fullName>
    </recommendedName>
</protein>
<evidence type="ECO:0000313" key="7">
    <source>
        <dbReference type="EMBL" id="CAG9811379.1"/>
    </source>
</evidence>
<dbReference type="EMBL" id="OU895880">
    <property type="protein sequence ID" value="CAG9811379.1"/>
    <property type="molecule type" value="Genomic_DNA"/>
</dbReference>
<dbReference type="Proteomes" id="UP001153620">
    <property type="component" value="Chromosome 4"/>
</dbReference>
<accession>A0A9N9S8M1</accession>
<dbReference type="GO" id="GO:0005525">
    <property type="term" value="F:GTP binding"/>
    <property type="evidence" value="ECO:0007669"/>
    <property type="project" value="UniProtKB-KW"/>
</dbReference>
<keyword evidence="8" id="KW-1185">Reference proteome</keyword>
<feature type="coiled-coil region" evidence="5">
    <location>
        <begin position="445"/>
        <end position="512"/>
    </location>
</feature>
<keyword evidence="2" id="KW-0378">Hydrolase</keyword>
<evidence type="ECO:0000256" key="4">
    <source>
        <dbReference type="PROSITE-ProRule" id="PRU01052"/>
    </source>
</evidence>
<dbReference type="InterPro" id="IPR027417">
    <property type="entry name" value="P-loop_NTPase"/>
</dbReference>
<keyword evidence="3" id="KW-0342">GTP-binding</keyword>
<dbReference type="InterPro" id="IPR015894">
    <property type="entry name" value="Guanylate-bd_N"/>
</dbReference>
<evidence type="ECO:0000256" key="3">
    <source>
        <dbReference type="ARBA" id="ARBA00023134"/>
    </source>
</evidence>
<dbReference type="SUPFAM" id="SSF48340">
    <property type="entry name" value="Interferon-induced guanylate-binding protein 1 (GBP1), C-terminal domain"/>
    <property type="match status" value="1"/>
</dbReference>
<dbReference type="SUPFAM" id="SSF52540">
    <property type="entry name" value="P-loop containing nucleoside triphosphate hydrolases"/>
    <property type="match status" value="1"/>
</dbReference>
<keyword evidence="1" id="KW-0547">Nucleotide-binding</keyword>
<sequence>MDHTHQHGKPVSILRFSGCKEIIVDNRQLENIFNHPEIQDRKVVILSLIGAFRGGKSFFLDYCLRFLYAHFPSINNPSKQTQTFFRKDDNWIGKPDEPLKGFSWRAGTKRETVGINIWSDVFLHTLNGENIAIFVMDTQGLFDRDSSPTDNSRIFALGTLISSIQVLNLNHQVQEDQLQYLQFATEFAQYTLKNKGKMDGKPFQNLTFLIRDWQNCHEFEYGPYGGKRYFEDEVLKIRPSQGSELQTVREYIKNSFDQIGCCLLPYPGTDVATSPQFDGRLTQMDEKFKIELKNVIEHLLMPDNLTLKKLNSQKLTVKQVKVYIEQYLKIFQSGDVPKALTVFQSMLESNMNSLIKDCIDKYKTGIFYDKNLKNLESIPIVHKKWKYEALKFYNDSKKIGDKQHEEIYKAQLDNKLEVVYSEFKNIHEQRFKELKKKEDECHAKVEQERKIKKQAEQQRAKLEADLKAAQERMTRDIKRAAEESERKLNEIRKKHDDECAAIQQRLDEEKNSFGHYAGKVVSGAGLVVATPFVVVGSEVATVYSMVKGAIQDGREGFDKQGRETFEATFGAFGNAWKEWWES</sequence>
<dbReference type="Pfam" id="PF02263">
    <property type="entry name" value="GBP"/>
    <property type="match status" value="1"/>
</dbReference>